<feature type="compositionally biased region" description="Low complexity" evidence="1">
    <location>
        <begin position="310"/>
        <end position="322"/>
    </location>
</feature>
<accession>A0A9D2TJ99</accession>
<feature type="compositionally biased region" description="Basic and acidic residues" evidence="1">
    <location>
        <begin position="681"/>
        <end position="690"/>
    </location>
</feature>
<dbReference type="AlphaFoldDB" id="A0A9D2TJ99"/>
<feature type="region of interest" description="Disordered" evidence="1">
    <location>
        <begin position="310"/>
        <end position="340"/>
    </location>
</feature>
<proteinExistence type="predicted"/>
<dbReference type="Pfam" id="PF19516">
    <property type="entry name" value="DUF6049"/>
    <property type="match status" value="1"/>
</dbReference>
<evidence type="ECO:0000256" key="1">
    <source>
        <dbReference type="SAM" id="MobiDB-lite"/>
    </source>
</evidence>
<feature type="compositionally biased region" description="Basic and acidic residues" evidence="1">
    <location>
        <begin position="704"/>
        <end position="725"/>
    </location>
</feature>
<keyword evidence="2" id="KW-0812">Transmembrane</keyword>
<keyword evidence="2" id="KW-1133">Transmembrane helix</keyword>
<feature type="region of interest" description="Disordered" evidence="1">
    <location>
        <begin position="670"/>
        <end position="757"/>
    </location>
</feature>
<comment type="caution">
    <text evidence="3">The sequence shown here is derived from an EMBL/GenBank/DDBJ whole genome shotgun (WGS) entry which is preliminary data.</text>
</comment>
<feature type="compositionally biased region" description="Basic and acidic residues" evidence="1">
    <location>
        <begin position="740"/>
        <end position="757"/>
    </location>
</feature>
<dbReference type="InterPro" id="IPR046112">
    <property type="entry name" value="DUF6049"/>
</dbReference>
<evidence type="ECO:0000313" key="3">
    <source>
        <dbReference type="EMBL" id="HJC70542.1"/>
    </source>
</evidence>
<feature type="compositionally biased region" description="Low complexity" evidence="1">
    <location>
        <begin position="727"/>
        <end position="739"/>
    </location>
</feature>
<name>A0A9D2TJ99_9MICO</name>
<keyword evidence="2" id="KW-0472">Membrane</keyword>
<reference evidence="3" key="2">
    <citation type="submission" date="2021-04" db="EMBL/GenBank/DDBJ databases">
        <authorList>
            <person name="Gilroy R."/>
        </authorList>
    </citation>
    <scope>NUCLEOTIDE SEQUENCE</scope>
    <source>
        <strain evidence="3">CHK130-7132</strain>
    </source>
</reference>
<evidence type="ECO:0000256" key="2">
    <source>
        <dbReference type="SAM" id="Phobius"/>
    </source>
</evidence>
<protein>
    <submittedName>
        <fullName evidence="3">Uncharacterized protein</fullName>
    </submittedName>
</protein>
<dbReference type="EMBL" id="DWWC01000268">
    <property type="protein sequence ID" value="HJC70542.1"/>
    <property type="molecule type" value="Genomic_DNA"/>
</dbReference>
<dbReference type="Proteomes" id="UP000823854">
    <property type="component" value="Unassembled WGS sequence"/>
</dbReference>
<organism evidence="3 4">
    <name type="scientific">Candidatus Brachybacterium intestinipullorum</name>
    <dbReference type="NCBI Taxonomy" id="2838512"/>
    <lineage>
        <taxon>Bacteria</taxon>
        <taxon>Bacillati</taxon>
        <taxon>Actinomycetota</taxon>
        <taxon>Actinomycetes</taxon>
        <taxon>Micrococcales</taxon>
        <taxon>Dermabacteraceae</taxon>
        <taxon>Brachybacterium</taxon>
    </lineage>
</organism>
<evidence type="ECO:0000313" key="4">
    <source>
        <dbReference type="Proteomes" id="UP000823854"/>
    </source>
</evidence>
<feature type="region of interest" description="Disordered" evidence="1">
    <location>
        <begin position="189"/>
        <end position="223"/>
    </location>
</feature>
<sequence>MDLVSLTPTSLAPGGTLRAEVEVTNTSSEPLEDLDLELRTRAPRVTDRAVLADWQSQTDPDTDGPALATAVAADDEVDALAPEESRTLEVEIDAEELGYSEETYFWGTRRLSLTAVAADEPLTSLRTFVVWRPEGTEARITQSTLLPLAEPDAAAAVASPEAHTASGEEGHLAAMQQLATREDVDWWLDPALLDPPNLPEPGSEDGTGEESSTTPELRPDPVSSTIADELDAAVGARTVLAAPYADADRVSLRAAGALVLESAARDAADDVWRSAGISPRAEALEVPGPEADPEALEQAIEVGASTVVVPSSSVRPDPAASVTPSSVGRYESSRTEGGELSVLAPDPVLSQEFSQLTADGDTEQTRQRLLAETATIASEYTTASRHVLISPSAAAELDPEAAGSVLDAFDEAPWLASGSTASLLDAADQQDWTTDPQAGDEELLALGRLRAEDIHPSAPSDGTWTVQDEAQEPQLLEERTLTSLEDSWRSLEALGTAMEDDTSLDAARLEVLGATSAHWRGDPATPAARAQGAAERADALQERIQVVPASGYNVVSDTADVPITITNGLDTPITVKVAVTSDKPLVQIGEPAMVEVPARGQVNATVDVAAVANGAVTLTTALTTEDDRALADPVEVPLTVNPSWENWTTLVLVIAMGLLVIVGVARARRTGASTRAPAIRGPEDPEELARTGRSTLDTSVPERTWAERAGHREDDPGPAADDARSDTGTGTAETGTAETTRPDDDPDPADRPEEDPR</sequence>
<reference evidence="3" key="1">
    <citation type="journal article" date="2021" name="PeerJ">
        <title>Extensive microbial diversity within the chicken gut microbiome revealed by metagenomics and culture.</title>
        <authorList>
            <person name="Gilroy R."/>
            <person name="Ravi A."/>
            <person name="Getino M."/>
            <person name="Pursley I."/>
            <person name="Horton D.L."/>
            <person name="Alikhan N.F."/>
            <person name="Baker D."/>
            <person name="Gharbi K."/>
            <person name="Hall N."/>
            <person name="Watson M."/>
            <person name="Adriaenssens E.M."/>
            <person name="Foster-Nyarko E."/>
            <person name="Jarju S."/>
            <person name="Secka A."/>
            <person name="Antonio M."/>
            <person name="Oren A."/>
            <person name="Chaudhuri R.R."/>
            <person name="La Ragione R."/>
            <person name="Hildebrand F."/>
            <person name="Pallen M.J."/>
        </authorList>
    </citation>
    <scope>NUCLEOTIDE SEQUENCE</scope>
    <source>
        <strain evidence="3">CHK130-7132</strain>
    </source>
</reference>
<gene>
    <name evidence="3" type="ORF">H9932_12825</name>
</gene>
<feature type="transmembrane region" description="Helical" evidence="2">
    <location>
        <begin position="647"/>
        <end position="665"/>
    </location>
</feature>